<organism evidence="11">
    <name type="scientific">Bacillus thuringiensis serovar mogi</name>
    <dbReference type="NCBI Taxonomy" id="1391189"/>
    <lineage>
        <taxon>Bacteria</taxon>
        <taxon>Bacillati</taxon>
        <taxon>Bacillota</taxon>
        <taxon>Bacilli</taxon>
        <taxon>Bacillales</taxon>
        <taxon>Bacillaceae</taxon>
        <taxon>Bacillus</taxon>
        <taxon>Bacillus cereus group</taxon>
    </lineage>
</organism>
<feature type="coiled-coil region" evidence="6">
    <location>
        <begin position="139"/>
        <end position="166"/>
    </location>
</feature>
<dbReference type="SUPFAM" id="SSF51096">
    <property type="entry name" value="delta-Endotoxin (insectocide), middle domain"/>
    <property type="match status" value="1"/>
</dbReference>
<reference evidence="11" key="1">
    <citation type="submission" date="2012-11" db="EMBL/GenBank/DDBJ databases">
        <title>Molecular characterization of the mosquitocidal Bacillus thuringiensis strain serovar mogi.</title>
        <authorList>
            <person name="Liu Q."/>
            <person name="Choi J.Y."/>
            <person name="Tao X.Y."/>
            <person name="Lee J.H."/>
            <person name="Kim W.J."/>
            <person name="Roh J.Y."/>
            <person name="Je Y.H."/>
        </authorList>
    </citation>
    <scope>NUCLEOTIDE SEQUENCE</scope>
</reference>
<comment type="similarity">
    <text evidence="1">Belongs to the delta endotoxin family.</text>
</comment>
<feature type="transmembrane region" description="Helical" evidence="7">
    <location>
        <begin position="80"/>
        <end position="105"/>
    </location>
</feature>
<dbReference type="Pfam" id="PF00555">
    <property type="entry name" value="Endotoxin_M"/>
    <property type="match status" value="1"/>
</dbReference>
<dbReference type="InterPro" id="IPR036716">
    <property type="entry name" value="Pest_crys_N_sf"/>
</dbReference>
<evidence type="ECO:0000313" key="11">
    <source>
        <dbReference type="EMBL" id="AGV55020.1"/>
    </source>
</evidence>
<evidence type="ECO:0000259" key="9">
    <source>
        <dbReference type="Pfam" id="PF03944"/>
    </source>
</evidence>
<evidence type="ECO:0000256" key="3">
    <source>
        <dbReference type="ARBA" id="ARBA00022969"/>
    </source>
</evidence>
<dbReference type="Pfam" id="PF03944">
    <property type="entry name" value="Endotoxin_C"/>
    <property type="match status" value="1"/>
</dbReference>
<evidence type="ECO:0000256" key="5">
    <source>
        <dbReference type="ARBA" id="ARBA00029653"/>
    </source>
</evidence>
<evidence type="ECO:0000256" key="6">
    <source>
        <dbReference type="SAM" id="Coils"/>
    </source>
</evidence>
<dbReference type="SUPFAM" id="SSF49785">
    <property type="entry name" value="Galactose-binding domain-like"/>
    <property type="match status" value="1"/>
</dbReference>
<dbReference type="Pfam" id="PF03945">
    <property type="entry name" value="Endotoxin_N"/>
    <property type="match status" value="1"/>
</dbReference>
<keyword evidence="3" id="KW-0749">Sporulation</keyword>
<dbReference type="Gene3D" id="2.100.10.10">
    <property type="entry name" value="Pesticidal crystal protein, central domain"/>
    <property type="match status" value="1"/>
</dbReference>
<feature type="domain" description="Pesticidal crystal protein" evidence="10">
    <location>
        <begin position="85"/>
        <end position="290"/>
    </location>
</feature>
<dbReference type="AlphaFoldDB" id="V9P8G8"/>
<dbReference type="InterPro" id="IPR005639">
    <property type="entry name" value="Pest_crys_dom_I"/>
</dbReference>
<dbReference type="InterPro" id="IPR036399">
    <property type="entry name" value="Pest_cryst_cen_dom_sf"/>
</dbReference>
<dbReference type="PANTHER" id="PTHR37003:SF2">
    <property type="entry name" value="PESTICIDAL CRYSTAL PROTEIN N-TERMINAL DOMAIN-CONTAINING PROTEIN"/>
    <property type="match status" value="1"/>
</dbReference>
<dbReference type="InterPro" id="IPR001178">
    <property type="entry name" value="Pest_cryst_dom_II"/>
</dbReference>
<keyword evidence="6" id="KW-0175">Coiled coil</keyword>
<keyword evidence="2" id="KW-0800">Toxin</keyword>
<accession>V9P8G8</accession>
<evidence type="ECO:0000259" key="8">
    <source>
        <dbReference type="Pfam" id="PF00555"/>
    </source>
</evidence>
<evidence type="ECO:0000256" key="7">
    <source>
        <dbReference type="SAM" id="Phobius"/>
    </source>
</evidence>
<dbReference type="GO" id="GO:0030435">
    <property type="term" value="P:sporulation resulting in formation of a cellular spore"/>
    <property type="evidence" value="ECO:0007669"/>
    <property type="project" value="UniProtKB-KW"/>
</dbReference>
<dbReference type="InterPro" id="IPR008979">
    <property type="entry name" value="Galactose-bd-like_sf"/>
</dbReference>
<protein>
    <recommendedName>
        <fullName evidence="5">Crystaline entomocidal protoxin</fullName>
    </recommendedName>
</protein>
<evidence type="ECO:0000256" key="2">
    <source>
        <dbReference type="ARBA" id="ARBA00022656"/>
    </source>
</evidence>
<proteinExistence type="inferred from homology"/>
<dbReference type="PANTHER" id="PTHR37003">
    <property type="entry name" value="ENDOTOXIN_N DOMAIN-CONTAINING PROTEIN-RELATED"/>
    <property type="match status" value="1"/>
</dbReference>
<dbReference type="InterPro" id="IPR005638">
    <property type="entry name" value="Pest_crys_dom-III"/>
</dbReference>
<keyword evidence="4" id="KW-0843">Virulence</keyword>
<dbReference type="Gene3D" id="2.60.120.260">
    <property type="entry name" value="Galactose-binding domain-like"/>
    <property type="match status" value="1"/>
</dbReference>
<feature type="domain" description="Pesticidal crystal protein" evidence="9">
    <location>
        <begin position="511"/>
        <end position="644"/>
    </location>
</feature>
<dbReference type="EMBL" id="KC182375">
    <property type="protein sequence ID" value="AGV55020.1"/>
    <property type="molecule type" value="Genomic_DNA"/>
</dbReference>
<keyword evidence="7" id="KW-0812">Transmembrane</keyword>
<dbReference type="GO" id="GO:0005102">
    <property type="term" value="F:signaling receptor binding"/>
    <property type="evidence" value="ECO:0007669"/>
    <property type="project" value="InterPro"/>
</dbReference>
<dbReference type="CDD" id="cd04085">
    <property type="entry name" value="delta_endotoxin_C"/>
    <property type="match status" value="1"/>
</dbReference>
<dbReference type="InterPro" id="IPR038979">
    <property type="entry name" value="Pest_crys"/>
</dbReference>
<dbReference type="Gene3D" id="1.20.190.10">
    <property type="entry name" value="Pesticidal crystal protein, N-terminal domain"/>
    <property type="match status" value="1"/>
</dbReference>
<keyword evidence="7" id="KW-1133">Transmembrane helix</keyword>
<evidence type="ECO:0000256" key="1">
    <source>
        <dbReference type="ARBA" id="ARBA00007819"/>
    </source>
</evidence>
<dbReference type="SUPFAM" id="SSF56849">
    <property type="entry name" value="delta-Endotoxin (insectocide), N-terminal domain"/>
    <property type="match status" value="1"/>
</dbReference>
<evidence type="ECO:0000259" key="10">
    <source>
        <dbReference type="Pfam" id="PF03945"/>
    </source>
</evidence>
<keyword evidence="7" id="KW-0472">Membrane</keyword>
<dbReference type="GO" id="GO:0090729">
    <property type="term" value="F:toxin activity"/>
    <property type="evidence" value="ECO:0007669"/>
    <property type="project" value="UniProtKB-KW"/>
</dbReference>
<name>V9P8G8_BACTU</name>
<feature type="domain" description="Pesticidal crystal protein" evidence="8">
    <location>
        <begin position="298"/>
        <end position="501"/>
    </location>
</feature>
<dbReference type="GO" id="GO:0001907">
    <property type="term" value="P:symbiont-mediated killing of host cell"/>
    <property type="evidence" value="ECO:0007669"/>
    <property type="project" value="InterPro"/>
</dbReference>
<evidence type="ECO:0000256" key="4">
    <source>
        <dbReference type="ARBA" id="ARBA00023026"/>
    </source>
</evidence>
<sequence>MNSYQNKNKNKYEMLDTSRKSSNMSTCYPRYPIAKNPQKTMQNTNYKDWINMCTSKNLEDGIYSTSAKDVITNSINISSYIISMLGMPYLSSIVAIWGVLFNALWPSSDNQWEPYMNHVQGLIRRELQTFAREQALRQLEGLGGNLDLYKEALEEWEQDRDNQTTKERVRDRFRILDGFFTQYIPVFRIQGYEVQLLSVYTKVANLHLLLLRDASMFGADWGMSQTNINDNYNRQMNLTSLYTNHCVDFYNQGLNEAKALSNSNWDIFNDYRREMTITVLDIVALFSSYDYRRYPITTKVELTREIYTPAIASQTWSNHNHLSPNINFEFYENNLVRPPAFFTWLDRTEMFSRYLSTVVSEAWGGHINHFHHTGELPLSSRSGFIGSDQRRVAYYDFNFVGNDVFRIYSRVMSNPVGNYFGVGQGDFYLVNRDNCNTKTITFTTKATNSNQRSILSEFPGENSDPPTSKDYSHRLSWISGAFIGSDIANVLSYGWTHRSVDPNNTIYPDKITQIPAVKLSSASNCTVIPGPGSTGGHLVSFDRNGSLDMQFEFITTQTEYRIRIRYASIAINTLFFSFSGVNQSIALNSTGASSLNNLRSEDFAYLEFPYGIFKPAIGNTLRISNWSTVAPHLVIDKIEFIPINSTTAKYERMKEIEKATTVVNSLFIN</sequence>